<accession>A0ABS2IFE8</accession>
<evidence type="ECO:0000313" key="5">
    <source>
        <dbReference type="EMBL" id="MBM7061816.1"/>
    </source>
</evidence>
<evidence type="ECO:0000256" key="3">
    <source>
        <dbReference type="ARBA" id="ARBA00023163"/>
    </source>
</evidence>
<dbReference type="PROSITE" id="PS00041">
    <property type="entry name" value="HTH_ARAC_FAMILY_1"/>
    <property type="match status" value="1"/>
</dbReference>
<proteinExistence type="predicted"/>
<organism evidence="5 6">
    <name type="scientific">Zestomonas insulae</name>
    <dbReference type="NCBI Taxonomy" id="2809017"/>
    <lineage>
        <taxon>Bacteria</taxon>
        <taxon>Pseudomonadati</taxon>
        <taxon>Pseudomonadota</taxon>
        <taxon>Gammaproteobacteria</taxon>
        <taxon>Pseudomonadales</taxon>
        <taxon>Pseudomonadaceae</taxon>
        <taxon>Zestomonas</taxon>
    </lineage>
</organism>
<dbReference type="InterPro" id="IPR018060">
    <property type="entry name" value="HTH_AraC"/>
</dbReference>
<evidence type="ECO:0000256" key="1">
    <source>
        <dbReference type="ARBA" id="ARBA00023015"/>
    </source>
</evidence>
<dbReference type="EMBL" id="JAFEUP010000004">
    <property type="protein sequence ID" value="MBM7061816.1"/>
    <property type="molecule type" value="Genomic_DNA"/>
</dbReference>
<dbReference type="InterPro" id="IPR032687">
    <property type="entry name" value="AraC-type_N"/>
</dbReference>
<sequence>MQHEPLVTTAWPSTILSHAARQALPIDDLCARVGLSPQTLRDPSQQVPARLALQLFDECLVSGADAQFGCEMRVQLSTTCLQGLNVLLDSAATVGASLHCLVEFLPRWIGHAQPTLHAEGVFYRFTVHSSLTPHPFGLDSGALALVHNMARRAGRRPAELFAAAQITAEQSCGAQLESLGIPCSRGEHLAVLLPREVLSWPHPGANELLHQELRRTWQPPQATSHDTPAAERLHQARHWLRNTDQPLESIAQRAGYSSSSNFIRAFRSHYGMTPRQFRQRGA</sequence>
<dbReference type="Gene3D" id="1.10.10.60">
    <property type="entry name" value="Homeodomain-like"/>
    <property type="match status" value="1"/>
</dbReference>
<gene>
    <name evidence="5" type="ORF">JQX08_13990</name>
</gene>
<keyword evidence="2" id="KW-0238">DNA-binding</keyword>
<dbReference type="PANTHER" id="PTHR47894">
    <property type="entry name" value="HTH-TYPE TRANSCRIPTIONAL REGULATOR GADX"/>
    <property type="match status" value="1"/>
</dbReference>
<feature type="domain" description="HTH araC/xylS-type" evidence="4">
    <location>
        <begin position="232"/>
        <end position="280"/>
    </location>
</feature>
<dbReference type="Pfam" id="PF12833">
    <property type="entry name" value="HTH_18"/>
    <property type="match status" value="1"/>
</dbReference>
<dbReference type="SMART" id="SM00342">
    <property type="entry name" value="HTH_ARAC"/>
    <property type="match status" value="1"/>
</dbReference>
<dbReference type="PANTHER" id="PTHR47894:SF1">
    <property type="entry name" value="HTH-TYPE TRANSCRIPTIONAL REGULATOR VQSM"/>
    <property type="match status" value="1"/>
</dbReference>
<keyword evidence="6" id="KW-1185">Reference proteome</keyword>
<dbReference type="InterPro" id="IPR020449">
    <property type="entry name" value="Tscrpt_reg_AraC-type_HTH"/>
</dbReference>
<dbReference type="PROSITE" id="PS01124">
    <property type="entry name" value="HTH_ARAC_FAMILY_2"/>
    <property type="match status" value="1"/>
</dbReference>
<reference evidence="5 6" key="1">
    <citation type="submission" date="2021-02" db="EMBL/GenBank/DDBJ databases">
        <authorList>
            <person name="Lee D.-H."/>
        </authorList>
    </citation>
    <scope>NUCLEOTIDE SEQUENCE [LARGE SCALE GENOMIC DNA]</scope>
    <source>
        <strain evidence="5 6">UL073</strain>
    </source>
</reference>
<dbReference type="InterPro" id="IPR018062">
    <property type="entry name" value="HTH_AraC-typ_CS"/>
</dbReference>
<keyword evidence="1" id="KW-0805">Transcription regulation</keyword>
<name>A0ABS2IFE8_9GAMM</name>
<dbReference type="InterPro" id="IPR009057">
    <property type="entry name" value="Homeodomain-like_sf"/>
</dbReference>
<protein>
    <submittedName>
        <fullName evidence="5">Helix-turn-helix domain-containing protein</fullName>
    </submittedName>
</protein>
<dbReference type="Pfam" id="PF12625">
    <property type="entry name" value="Arabinose_bd"/>
    <property type="match status" value="1"/>
</dbReference>
<dbReference type="RefSeq" id="WP_205349010.1">
    <property type="nucleotide sequence ID" value="NZ_JAFEUP010000004.1"/>
</dbReference>
<evidence type="ECO:0000256" key="2">
    <source>
        <dbReference type="ARBA" id="ARBA00023125"/>
    </source>
</evidence>
<evidence type="ECO:0000259" key="4">
    <source>
        <dbReference type="PROSITE" id="PS01124"/>
    </source>
</evidence>
<keyword evidence="3" id="KW-0804">Transcription</keyword>
<comment type="caution">
    <text evidence="5">The sequence shown here is derived from an EMBL/GenBank/DDBJ whole genome shotgun (WGS) entry which is preliminary data.</text>
</comment>
<dbReference type="PRINTS" id="PR00032">
    <property type="entry name" value="HTHARAC"/>
</dbReference>
<evidence type="ECO:0000313" key="6">
    <source>
        <dbReference type="Proteomes" id="UP000717995"/>
    </source>
</evidence>
<dbReference type="SUPFAM" id="SSF46689">
    <property type="entry name" value="Homeodomain-like"/>
    <property type="match status" value="1"/>
</dbReference>
<dbReference type="Proteomes" id="UP000717995">
    <property type="component" value="Unassembled WGS sequence"/>
</dbReference>